<evidence type="ECO:0000313" key="2">
    <source>
        <dbReference type="Proteomes" id="UP000061660"/>
    </source>
</evidence>
<organism evidence="1 2">
    <name type="scientific">Paenibacillus naphthalenovorans</name>
    <dbReference type="NCBI Taxonomy" id="162209"/>
    <lineage>
        <taxon>Bacteria</taxon>
        <taxon>Bacillati</taxon>
        <taxon>Bacillota</taxon>
        <taxon>Bacilli</taxon>
        <taxon>Bacillales</taxon>
        <taxon>Paenibacillaceae</taxon>
        <taxon>Paenibacillus</taxon>
    </lineage>
</organism>
<accession>A0A0U2VZ94</accession>
<protein>
    <submittedName>
        <fullName evidence="1">Uncharacterized protein</fullName>
    </submittedName>
</protein>
<dbReference type="KEGG" id="pnp:IJ22_12280"/>
<dbReference type="EMBL" id="CP013652">
    <property type="protein sequence ID" value="ALS21604.1"/>
    <property type="molecule type" value="Genomic_DNA"/>
</dbReference>
<name>A0A0U2VZ94_9BACL</name>
<dbReference type="STRING" id="162209.IJ22_12280"/>
<keyword evidence="2" id="KW-1185">Reference proteome</keyword>
<reference evidence="1 2" key="2">
    <citation type="journal article" date="2016" name="Genome Announc.">
        <title>Complete Genome Sequences of Two Interactive Moderate Thermophiles, Paenibacillus napthalenovorans 32O-Y and Paenibacillus sp. 32O-W.</title>
        <authorList>
            <person name="Butler R.R.III."/>
            <person name="Wang J."/>
            <person name="Stark B.C."/>
            <person name="Pombert J.F."/>
        </authorList>
    </citation>
    <scope>NUCLEOTIDE SEQUENCE [LARGE SCALE GENOMIC DNA]</scope>
    <source>
        <strain evidence="1 2">32O-Y</strain>
    </source>
</reference>
<evidence type="ECO:0000313" key="1">
    <source>
        <dbReference type="EMBL" id="ALS21604.1"/>
    </source>
</evidence>
<reference evidence="2" key="1">
    <citation type="submission" date="2015-12" db="EMBL/GenBank/DDBJ databases">
        <title>Complete genome sequences of two moderately thermophilic Paenibacillus species.</title>
        <authorList>
            <person name="Butler R.III."/>
            <person name="Wang J."/>
            <person name="Stark B.C."/>
            <person name="Pombert J.-F."/>
        </authorList>
    </citation>
    <scope>NUCLEOTIDE SEQUENCE [LARGE SCALE GENOMIC DNA]</scope>
    <source>
        <strain evidence="2">32O-Y</strain>
    </source>
</reference>
<sequence length="72" mass="7482">MRVPHKMEKKSVPLAEGAANSDKEAHMSKIIVAVLMAVLLSGAALYVLGAQIVPAAGSAGNQTKAQIHDAFQ</sequence>
<gene>
    <name evidence="1" type="ORF">IJ22_12280</name>
</gene>
<proteinExistence type="predicted"/>
<dbReference type="PATRIC" id="fig|162209.4.peg.1306"/>
<dbReference type="AlphaFoldDB" id="A0A0U2VZ94"/>
<dbReference type="Proteomes" id="UP000061660">
    <property type="component" value="Chromosome"/>
</dbReference>